<sequence length="187" mass="21575">MEKTNLLNSTEVIQDMKATLKGKSWVYLTISAILFTLVIIASIYLYVSNLNLWRSIEKAKTDIVGFQDQITKLEDNSEIVAYNTVKSAMPEIEKNILASQAYIYIDELKLISKKYSLDFSGFSYQDWKISTSAVASLTKEKDAVEKISRFIKDYRDENKNMFVLNPVSNISWDYLKRSFEISFNLSK</sequence>
<accession>K2BD48</accession>
<keyword evidence="1" id="KW-1133">Transmembrane helix</keyword>
<dbReference type="EMBL" id="AMFJ01021612">
    <property type="protein sequence ID" value="EKD66648.1"/>
    <property type="molecule type" value="Genomic_DNA"/>
</dbReference>
<organism evidence="2">
    <name type="scientific">uncultured bacterium</name>
    <name type="common">gcode 4</name>
    <dbReference type="NCBI Taxonomy" id="1234023"/>
    <lineage>
        <taxon>Bacteria</taxon>
        <taxon>environmental samples</taxon>
    </lineage>
</organism>
<comment type="caution">
    <text evidence="2">The sequence shown here is derived from an EMBL/GenBank/DDBJ whole genome shotgun (WGS) entry which is preliminary data.</text>
</comment>
<gene>
    <name evidence="2" type="ORF">ACD_49C00026G0023</name>
</gene>
<keyword evidence="1" id="KW-0812">Transmembrane</keyword>
<reference evidence="2" key="1">
    <citation type="journal article" date="2012" name="Science">
        <title>Fermentation, hydrogen, and sulfur metabolism in multiple uncultivated bacterial phyla.</title>
        <authorList>
            <person name="Wrighton K.C."/>
            <person name="Thomas B.C."/>
            <person name="Sharon I."/>
            <person name="Miller C.S."/>
            <person name="Castelle C.J."/>
            <person name="VerBerkmoes N.C."/>
            <person name="Wilkins M.J."/>
            <person name="Hettich R.L."/>
            <person name="Lipton M.S."/>
            <person name="Williams K.H."/>
            <person name="Long P.E."/>
            <person name="Banfield J.F."/>
        </authorList>
    </citation>
    <scope>NUCLEOTIDE SEQUENCE [LARGE SCALE GENOMIC DNA]</scope>
</reference>
<name>K2BD48_9BACT</name>
<dbReference type="AlphaFoldDB" id="K2BD48"/>
<proteinExistence type="predicted"/>
<evidence type="ECO:0000256" key="1">
    <source>
        <dbReference type="SAM" id="Phobius"/>
    </source>
</evidence>
<feature type="transmembrane region" description="Helical" evidence="1">
    <location>
        <begin position="25"/>
        <end position="47"/>
    </location>
</feature>
<keyword evidence="1" id="KW-0472">Membrane</keyword>
<evidence type="ECO:0000313" key="2">
    <source>
        <dbReference type="EMBL" id="EKD66648.1"/>
    </source>
</evidence>
<protein>
    <submittedName>
        <fullName evidence="2">Uncharacterized protein</fullName>
    </submittedName>
</protein>